<accession>A0A6I1MNA3</accession>
<proteinExistence type="predicted"/>
<keyword evidence="3" id="KW-1185">Reference proteome</keyword>
<reference evidence="2 3" key="1">
    <citation type="submission" date="2019-10" db="EMBL/GenBank/DDBJ databases">
        <title>The Genome Sequence of Clostridium tarantellae Isolated from Fish Brain.</title>
        <authorList>
            <person name="Bano L."/>
            <person name="Kiel M."/>
            <person name="Sales G."/>
            <person name="Doxey A.C."/>
            <person name="Mansfield M.J."/>
            <person name="Schiavone M."/>
            <person name="Rossetto O."/>
            <person name="Pirazzini M."/>
            <person name="Dobrindt U."/>
            <person name="Montecucco C."/>
        </authorList>
    </citation>
    <scope>NUCLEOTIDE SEQUENCE [LARGE SCALE GENOMIC DNA]</scope>
    <source>
        <strain evidence="2 3">DSM 3997</strain>
    </source>
</reference>
<gene>
    <name evidence="2" type="ORF">GBZ86_12175</name>
</gene>
<evidence type="ECO:0000256" key="1">
    <source>
        <dbReference type="SAM" id="Coils"/>
    </source>
</evidence>
<comment type="caution">
    <text evidence="2">The sequence shown here is derived from an EMBL/GenBank/DDBJ whole genome shotgun (WGS) entry which is preliminary data.</text>
</comment>
<dbReference type="Proteomes" id="UP000430345">
    <property type="component" value="Unassembled WGS sequence"/>
</dbReference>
<dbReference type="EMBL" id="WHJC01000232">
    <property type="protein sequence ID" value="MPQ44504.1"/>
    <property type="molecule type" value="Genomic_DNA"/>
</dbReference>
<feature type="coiled-coil region" evidence="1">
    <location>
        <begin position="23"/>
        <end position="50"/>
    </location>
</feature>
<protein>
    <submittedName>
        <fullName evidence="2">Uncharacterized protein</fullName>
    </submittedName>
</protein>
<evidence type="ECO:0000313" key="3">
    <source>
        <dbReference type="Proteomes" id="UP000430345"/>
    </source>
</evidence>
<sequence>MEAIRIYEIEEAMRKYYEDKKLLELLRIKLKNLNNDIKDLKEKLELGKIEFNTDISAQNYDSTGDSSNETHGIEVEIERAYFRLEKLLERKKIQVIETENQIYDIKTKVDCITESIEGQIGLNTTLKEILDLRYNRKYSMKYIINKFYSGSNATAYRDRDKVLESVESIIRLNGLNIF</sequence>
<name>A0A6I1MNA3_9CLOT</name>
<evidence type="ECO:0000313" key="2">
    <source>
        <dbReference type="EMBL" id="MPQ44504.1"/>
    </source>
</evidence>
<dbReference type="RefSeq" id="WP_152891033.1">
    <property type="nucleotide sequence ID" value="NZ_WHJC01000232.1"/>
</dbReference>
<organism evidence="2 3">
    <name type="scientific">Clostridium tarantellae</name>
    <dbReference type="NCBI Taxonomy" id="39493"/>
    <lineage>
        <taxon>Bacteria</taxon>
        <taxon>Bacillati</taxon>
        <taxon>Bacillota</taxon>
        <taxon>Clostridia</taxon>
        <taxon>Eubacteriales</taxon>
        <taxon>Clostridiaceae</taxon>
        <taxon>Clostridium</taxon>
    </lineage>
</organism>
<keyword evidence="1" id="KW-0175">Coiled coil</keyword>
<dbReference type="AlphaFoldDB" id="A0A6I1MNA3"/>